<protein>
    <submittedName>
        <fullName evidence="1">Uncharacterized protein</fullName>
    </submittedName>
</protein>
<accession>A0ACC2HVA5</accession>
<reference evidence="1" key="1">
    <citation type="submission" date="2022-11" db="EMBL/GenBank/DDBJ databases">
        <title>Genome Sequence of Boeremia exigua.</title>
        <authorList>
            <person name="Buettner E."/>
        </authorList>
    </citation>
    <scope>NUCLEOTIDE SEQUENCE</scope>
    <source>
        <strain evidence="1">CU02</strain>
    </source>
</reference>
<proteinExistence type="predicted"/>
<gene>
    <name evidence="1" type="ORF">OPT61_g9298</name>
</gene>
<organism evidence="1 2">
    <name type="scientific">Boeremia exigua</name>
    <dbReference type="NCBI Taxonomy" id="749465"/>
    <lineage>
        <taxon>Eukaryota</taxon>
        <taxon>Fungi</taxon>
        <taxon>Dikarya</taxon>
        <taxon>Ascomycota</taxon>
        <taxon>Pezizomycotina</taxon>
        <taxon>Dothideomycetes</taxon>
        <taxon>Pleosporomycetidae</taxon>
        <taxon>Pleosporales</taxon>
        <taxon>Pleosporineae</taxon>
        <taxon>Didymellaceae</taxon>
        <taxon>Boeremia</taxon>
    </lineage>
</organism>
<name>A0ACC2HVA5_9PLEO</name>
<evidence type="ECO:0000313" key="2">
    <source>
        <dbReference type="Proteomes" id="UP001153331"/>
    </source>
</evidence>
<sequence length="339" mass="33473">MGGDGGEGSGEGSGDAGAEGRGGVRAEGLHSDGALPEGVLPNTPLPDGAHPSVDPPDVTPEVVLLDARQLCSGATGHNGGHIKVQVRTLLNLADSAHDGGAAHSTVFVSNYIRPAPQRASLTLFLTLYAPTAARTSDGLGGMSEEAGARGEGEGDVSLGGGEAVDEETVDEETVDEETVDEEAAAEGVNEGAEESGVGCSTADVEGSSTTNDELGTSGLGLGLRTSDVGITSVDDDEGTSAVGVDTAGALLDAADDDEGVATADEIVADDEVTTALEALNPTAGNTPVTAGGAGVAGDEARGGGEGVAAIAFYSDVSRDSVRDEGGGEGEKNGWMGQRR</sequence>
<comment type="caution">
    <text evidence="1">The sequence shown here is derived from an EMBL/GenBank/DDBJ whole genome shotgun (WGS) entry which is preliminary data.</text>
</comment>
<keyword evidence="2" id="KW-1185">Reference proteome</keyword>
<dbReference type="EMBL" id="JAPHNI010001073">
    <property type="protein sequence ID" value="KAJ8106805.1"/>
    <property type="molecule type" value="Genomic_DNA"/>
</dbReference>
<evidence type="ECO:0000313" key="1">
    <source>
        <dbReference type="EMBL" id="KAJ8106805.1"/>
    </source>
</evidence>
<dbReference type="Proteomes" id="UP001153331">
    <property type="component" value="Unassembled WGS sequence"/>
</dbReference>